<organism evidence="2">
    <name type="scientific">Physcomitrium patens</name>
    <name type="common">Spreading-leaved earth moss</name>
    <name type="synonym">Physcomitrella patens</name>
    <dbReference type="NCBI Taxonomy" id="3218"/>
    <lineage>
        <taxon>Eukaryota</taxon>
        <taxon>Viridiplantae</taxon>
        <taxon>Streptophyta</taxon>
        <taxon>Embryophyta</taxon>
        <taxon>Bryophyta</taxon>
        <taxon>Bryophytina</taxon>
        <taxon>Bryopsida</taxon>
        <taxon>Funariidae</taxon>
        <taxon>Funariales</taxon>
        <taxon>Funariaceae</taxon>
        <taxon>Physcomitrium</taxon>
    </lineage>
</organism>
<keyword evidence="1" id="KW-0812">Transmembrane</keyword>
<accession>A0A2K1IHF7</accession>
<keyword evidence="4" id="KW-1185">Reference proteome</keyword>
<dbReference type="EnsemblPlants" id="Pp3c24_19900V3.1">
    <property type="protein sequence ID" value="PAC:32910916.CDS.1"/>
    <property type="gene ID" value="Pp3c24_19900"/>
</dbReference>
<dbReference type="Gramene" id="Pp3c24_19900V3.1">
    <property type="protein sequence ID" value="PAC:32910916.CDS.1"/>
    <property type="gene ID" value="Pp3c24_19900"/>
</dbReference>
<evidence type="ECO:0000313" key="3">
    <source>
        <dbReference type="EnsemblPlants" id="PAC:32910916.CDS.1"/>
    </source>
</evidence>
<feature type="transmembrane region" description="Helical" evidence="1">
    <location>
        <begin position="36"/>
        <end position="61"/>
    </location>
</feature>
<evidence type="ECO:0000313" key="4">
    <source>
        <dbReference type="Proteomes" id="UP000006727"/>
    </source>
</evidence>
<keyword evidence="1" id="KW-1133">Transmembrane helix</keyword>
<evidence type="ECO:0000313" key="2">
    <source>
        <dbReference type="EMBL" id="PNR28717.1"/>
    </source>
</evidence>
<reference evidence="2 4" key="2">
    <citation type="journal article" date="2018" name="Plant J.">
        <title>The Physcomitrella patens chromosome-scale assembly reveals moss genome structure and evolution.</title>
        <authorList>
            <person name="Lang D."/>
            <person name="Ullrich K.K."/>
            <person name="Murat F."/>
            <person name="Fuchs J."/>
            <person name="Jenkins J."/>
            <person name="Haas F.B."/>
            <person name="Piednoel M."/>
            <person name="Gundlach H."/>
            <person name="Van Bel M."/>
            <person name="Meyberg R."/>
            <person name="Vives C."/>
            <person name="Morata J."/>
            <person name="Symeonidi A."/>
            <person name="Hiss M."/>
            <person name="Muchero W."/>
            <person name="Kamisugi Y."/>
            <person name="Saleh O."/>
            <person name="Blanc G."/>
            <person name="Decker E.L."/>
            <person name="van Gessel N."/>
            <person name="Grimwood J."/>
            <person name="Hayes R.D."/>
            <person name="Graham S.W."/>
            <person name="Gunter L.E."/>
            <person name="McDaniel S.F."/>
            <person name="Hoernstein S.N.W."/>
            <person name="Larsson A."/>
            <person name="Li F.W."/>
            <person name="Perroud P.F."/>
            <person name="Phillips J."/>
            <person name="Ranjan P."/>
            <person name="Rokshar D.S."/>
            <person name="Rothfels C.J."/>
            <person name="Schneider L."/>
            <person name="Shu S."/>
            <person name="Stevenson D.W."/>
            <person name="Thummler F."/>
            <person name="Tillich M."/>
            <person name="Villarreal Aguilar J.C."/>
            <person name="Widiez T."/>
            <person name="Wong G.K."/>
            <person name="Wymore A."/>
            <person name="Zhang Y."/>
            <person name="Zimmer A.D."/>
            <person name="Quatrano R.S."/>
            <person name="Mayer K.F.X."/>
            <person name="Goodstein D."/>
            <person name="Casacuberta J.M."/>
            <person name="Vandepoele K."/>
            <person name="Reski R."/>
            <person name="Cuming A.C."/>
            <person name="Tuskan G.A."/>
            <person name="Maumus F."/>
            <person name="Salse J."/>
            <person name="Schmutz J."/>
            <person name="Rensing S.A."/>
        </authorList>
    </citation>
    <scope>NUCLEOTIDE SEQUENCE [LARGE SCALE GENOMIC DNA]</scope>
    <source>
        <strain evidence="3 4">cv. Gransden 2004</strain>
    </source>
</reference>
<dbReference type="AlphaFoldDB" id="A0A2K1IHF7"/>
<dbReference type="Proteomes" id="UP000006727">
    <property type="component" value="Chromosome 24"/>
</dbReference>
<proteinExistence type="predicted"/>
<evidence type="ECO:0000256" key="1">
    <source>
        <dbReference type="SAM" id="Phobius"/>
    </source>
</evidence>
<sequence length="86" mass="9701">MVDEWMRHVLILATLILLIPLMPVLPLPPPPWVLMLLPILVFGALVAQALFHTEVHVIYVLEKQLESTLLGQTAGIYFAETWISSK</sequence>
<dbReference type="InParanoid" id="A0A2K1IHF7"/>
<dbReference type="EMBL" id="ABEU02000024">
    <property type="protein sequence ID" value="PNR28717.1"/>
    <property type="molecule type" value="Genomic_DNA"/>
</dbReference>
<name>A0A2K1IHF7_PHYPA</name>
<reference evidence="2 4" key="1">
    <citation type="journal article" date="2008" name="Science">
        <title>The Physcomitrella genome reveals evolutionary insights into the conquest of land by plants.</title>
        <authorList>
            <person name="Rensing S."/>
            <person name="Lang D."/>
            <person name="Zimmer A."/>
            <person name="Terry A."/>
            <person name="Salamov A."/>
            <person name="Shapiro H."/>
            <person name="Nishiyama T."/>
            <person name="Perroud P.-F."/>
            <person name="Lindquist E."/>
            <person name="Kamisugi Y."/>
            <person name="Tanahashi T."/>
            <person name="Sakakibara K."/>
            <person name="Fujita T."/>
            <person name="Oishi K."/>
            <person name="Shin-I T."/>
            <person name="Kuroki Y."/>
            <person name="Toyoda A."/>
            <person name="Suzuki Y."/>
            <person name="Hashimoto A."/>
            <person name="Yamaguchi K."/>
            <person name="Sugano A."/>
            <person name="Kohara Y."/>
            <person name="Fujiyama A."/>
            <person name="Anterola A."/>
            <person name="Aoki S."/>
            <person name="Ashton N."/>
            <person name="Barbazuk W.B."/>
            <person name="Barker E."/>
            <person name="Bennetzen J."/>
            <person name="Bezanilla M."/>
            <person name="Blankenship R."/>
            <person name="Cho S.H."/>
            <person name="Dutcher S."/>
            <person name="Estelle M."/>
            <person name="Fawcett J.A."/>
            <person name="Gundlach H."/>
            <person name="Hanada K."/>
            <person name="Heyl A."/>
            <person name="Hicks K.A."/>
            <person name="Hugh J."/>
            <person name="Lohr M."/>
            <person name="Mayer K."/>
            <person name="Melkozernov A."/>
            <person name="Murata T."/>
            <person name="Nelson D."/>
            <person name="Pils B."/>
            <person name="Prigge M."/>
            <person name="Reiss B."/>
            <person name="Renner T."/>
            <person name="Rombauts S."/>
            <person name="Rushton P."/>
            <person name="Sanderfoot A."/>
            <person name="Schween G."/>
            <person name="Shiu S.-H."/>
            <person name="Stueber K."/>
            <person name="Theodoulou F.L."/>
            <person name="Tu H."/>
            <person name="Van de Peer Y."/>
            <person name="Verrier P.J."/>
            <person name="Waters E."/>
            <person name="Wood A."/>
            <person name="Yang L."/>
            <person name="Cove D."/>
            <person name="Cuming A."/>
            <person name="Hasebe M."/>
            <person name="Lucas S."/>
            <person name="Mishler D.B."/>
            <person name="Reski R."/>
            <person name="Grigoriev I."/>
            <person name="Quatrano R.S."/>
            <person name="Boore J.L."/>
        </authorList>
    </citation>
    <scope>NUCLEOTIDE SEQUENCE [LARGE SCALE GENOMIC DNA]</scope>
    <source>
        <strain evidence="3 4">cv. Gransden 2004</strain>
    </source>
</reference>
<reference evidence="3" key="3">
    <citation type="submission" date="2020-12" db="UniProtKB">
        <authorList>
            <consortium name="EnsemblPlants"/>
        </authorList>
    </citation>
    <scope>IDENTIFICATION</scope>
</reference>
<keyword evidence="1" id="KW-0472">Membrane</keyword>
<gene>
    <name evidence="2" type="ORF">PHYPA_029310</name>
</gene>
<protein>
    <submittedName>
        <fullName evidence="2 3">Uncharacterized protein</fullName>
    </submittedName>
</protein>